<organism evidence="18 19">
    <name type="scientific">Verticillium longisporum</name>
    <name type="common">Verticillium dahliae var. longisporum</name>
    <dbReference type="NCBI Taxonomy" id="100787"/>
    <lineage>
        <taxon>Eukaryota</taxon>
        <taxon>Fungi</taxon>
        <taxon>Dikarya</taxon>
        <taxon>Ascomycota</taxon>
        <taxon>Pezizomycotina</taxon>
        <taxon>Sordariomycetes</taxon>
        <taxon>Hypocreomycetidae</taxon>
        <taxon>Glomerellales</taxon>
        <taxon>Plectosphaerellaceae</taxon>
        <taxon>Verticillium</taxon>
    </lineage>
</organism>
<dbReference type="SUPFAM" id="SSF57180">
    <property type="entry name" value="Cellulose-binding domain"/>
    <property type="match status" value="1"/>
</dbReference>
<evidence type="ECO:0000256" key="11">
    <source>
        <dbReference type="ARBA" id="ARBA00023277"/>
    </source>
</evidence>
<keyword evidence="9" id="KW-0503">Monooxygenase</keyword>
<evidence type="ECO:0000256" key="12">
    <source>
        <dbReference type="ARBA" id="ARBA00023326"/>
    </source>
</evidence>
<evidence type="ECO:0000259" key="17">
    <source>
        <dbReference type="PROSITE" id="PS51164"/>
    </source>
</evidence>
<dbReference type="PANTHER" id="PTHR33353">
    <property type="entry name" value="PUTATIVE (AFU_ORTHOLOGUE AFUA_1G12560)-RELATED"/>
    <property type="match status" value="1"/>
</dbReference>
<evidence type="ECO:0000256" key="3">
    <source>
        <dbReference type="ARBA" id="ARBA00022525"/>
    </source>
</evidence>
<dbReference type="GO" id="GO:0046872">
    <property type="term" value="F:metal ion binding"/>
    <property type="evidence" value="ECO:0007669"/>
    <property type="project" value="UniProtKB-KW"/>
</dbReference>
<evidence type="ECO:0000313" key="18">
    <source>
        <dbReference type="EMBL" id="CRK17075.1"/>
    </source>
</evidence>
<evidence type="ECO:0000256" key="5">
    <source>
        <dbReference type="ARBA" id="ARBA00022729"/>
    </source>
</evidence>
<evidence type="ECO:0000256" key="2">
    <source>
        <dbReference type="ARBA" id="ARBA00004613"/>
    </source>
</evidence>
<sequence length="356" mass="36808">MGLSKIGALVAVLAAASQVAAHGFVSDVIINGVKYKNYDPTSDWYQAPANRPIRFSAGWTAEQEDLGFVAPNAYGTPNIICHRQATPGKGHIRVAAGDVVTLQWNTWPESHKGPVFDHLANCNGPCESVNKNDLRFFKIDGAGLTTAPSTYAGDLLIQNKNQWSVRIPTNIAPGNYVLRHEILALHSAAQANGAQSYPQCINLEITGSGTSKPAGTAGISLLSSTEAGVNWNVWVPAASYPIPGGPIVEGGVSQIPQSAVTATATGTVTPAGQSGPAPTVAPPTVPPPVTTTAAAPTTLRTTTVVAPPPQTTQPSNGATAPVWGQCGGQGWTGPTACTAGNRCNVQNAFYSQCVPN</sequence>
<dbReference type="InterPro" id="IPR049892">
    <property type="entry name" value="AA9"/>
</dbReference>
<dbReference type="EMBL" id="CVQI01007668">
    <property type="protein sequence ID" value="CRK17075.1"/>
    <property type="molecule type" value="Genomic_DNA"/>
</dbReference>
<evidence type="ECO:0000256" key="6">
    <source>
        <dbReference type="ARBA" id="ARBA00023001"/>
    </source>
</evidence>
<dbReference type="SMART" id="SM00236">
    <property type="entry name" value="fCBD"/>
    <property type="match status" value="1"/>
</dbReference>
<keyword evidence="7" id="KW-0560">Oxidoreductase</keyword>
<comment type="cofactor">
    <cofactor evidence="1">
        <name>Cu(2+)</name>
        <dbReference type="ChEBI" id="CHEBI:29036"/>
    </cofactor>
</comment>
<evidence type="ECO:0000256" key="13">
    <source>
        <dbReference type="ARBA" id="ARBA00044502"/>
    </source>
</evidence>
<keyword evidence="4" id="KW-0479">Metal-binding</keyword>
<keyword evidence="11" id="KW-0119">Carbohydrate metabolism</keyword>
<protein>
    <recommendedName>
        <fullName evidence="15">lytic cellulose monooxygenase (C4-dehydrogenating)</fullName>
        <ecNumber evidence="15">1.14.99.56</ecNumber>
    </recommendedName>
</protein>
<evidence type="ECO:0000256" key="7">
    <source>
        <dbReference type="ARBA" id="ARBA00023002"/>
    </source>
</evidence>
<keyword evidence="6" id="KW-0136">Cellulose degradation</keyword>
<dbReference type="PANTHER" id="PTHR33353:SF36">
    <property type="entry name" value="ENDO-BETA-1,4-GLUCANASE D"/>
    <property type="match status" value="1"/>
</dbReference>
<dbReference type="GO" id="GO:0005576">
    <property type="term" value="C:extracellular region"/>
    <property type="evidence" value="ECO:0007669"/>
    <property type="project" value="UniProtKB-SubCell"/>
</dbReference>
<comment type="catalytic activity">
    <reaction evidence="14">
        <text>[(1-&gt;4)-beta-D-glucosyl]n+m + reduced acceptor + O2 = 4-dehydro-beta-D-glucosyl-[(1-&gt;4)-beta-D-glucosyl]n-1 + [(1-&gt;4)-beta-D-glucosyl]m + acceptor + H2O.</text>
        <dbReference type="EC" id="1.14.99.56"/>
    </reaction>
</comment>
<comment type="subcellular location">
    <subcellularLocation>
        <location evidence="2">Secreted</location>
    </subcellularLocation>
</comment>
<evidence type="ECO:0000256" key="15">
    <source>
        <dbReference type="ARBA" id="ARBA00047174"/>
    </source>
</evidence>
<feature type="domain" description="CBM1" evidence="17">
    <location>
        <begin position="318"/>
        <end position="354"/>
    </location>
</feature>
<dbReference type="GO" id="GO:0004497">
    <property type="term" value="F:monooxygenase activity"/>
    <property type="evidence" value="ECO:0007669"/>
    <property type="project" value="UniProtKB-KW"/>
</dbReference>
<feature type="chain" id="PRO_5002565832" description="lytic cellulose monooxygenase (C4-dehydrogenating)" evidence="16">
    <location>
        <begin position="22"/>
        <end position="356"/>
    </location>
</feature>
<keyword evidence="3" id="KW-0964">Secreted</keyword>
<evidence type="ECO:0000256" key="14">
    <source>
        <dbReference type="ARBA" id="ARBA00045077"/>
    </source>
</evidence>
<comment type="similarity">
    <text evidence="13">Belongs to the polysaccharide monooxygenase AA9 family.</text>
</comment>
<dbReference type="InterPro" id="IPR000254">
    <property type="entry name" value="CBD"/>
</dbReference>
<dbReference type="GO" id="GO:0030245">
    <property type="term" value="P:cellulose catabolic process"/>
    <property type="evidence" value="ECO:0007669"/>
    <property type="project" value="UniProtKB-KW"/>
</dbReference>
<evidence type="ECO:0000256" key="16">
    <source>
        <dbReference type="SAM" id="SignalP"/>
    </source>
</evidence>
<evidence type="ECO:0000256" key="1">
    <source>
        <dbReference type="ARBA" id="ARBA00001973"/>
    </source>
</evidence>
<dbReference type="InterPro" id="IPR035971">
    <property type="entry name" value="CBD_sf"/>
</dbReference>
<dbReference type="AlphaFoldDB" id="A0A0G4L5N3"/>
<dbReference type="Pfam" id="PF00734">
    <property type="entry name" value="CBM_1"/>
    <property type="match status" value="1"/>
</dbReference>
<accession>A0A0G4L5N3</accession>
<dbReference type="Gene3D" id="2.70.50.70">
    <property type="match status" value="1"/>
</dbReference>
<dbReference type="PROSITE" id="PS51164">
    <property type="entry name" value="CBM1_2"/>
    <property type="match status" value="1"/>
</dbReference>
<gene>
    <name evidence="18" type="ORF">BN1723_011206</name>
</gene>
<evidence type="ECO:0000313" key="19">
    <source>
        <dbReference type="Proteomes" id="UP000045706"/>
    </source>
</evidence>
<reference evidence="19" key="1">
    <citation type="submission" date="2015-05" db="EMBL/GenBank/DDBJ databases">
        <authorList>
            <person name="Fogelqvist Johan"/>
        </authorList>
    </citation>
    <scope>NUCLEOTIDE SEQUENCE [LARGE SCALE GENOMIC DNA]</scope>
</reference>
<dbReference type="EC" id="1.14.99.56" evidence="15"/>
<proteinExistence type="inferred from homology"/>
<name>A0A0G4L5N3_VERLO</name>
<keyword evidence="8" id="KW-0186">Copper</keyword>
<dbReference type="Pfam" id="PF03443">
    <property type="entry name" value="AA9"/>
    <property type="match status" value="1"/>
</dbReference>
<evidence type="ECO:0000256" key="9">
    <source>
        <dbReference type="ARBA" id="ARBA00023033"/>
    </source>
</evidence>
<evidence type="ECO:0000256" key="4">
    <source>
        <dbReference type="ARBA" id="ARBA00022723"/>
    </source>
</evidence>
<dbReference type="InterPro" id="IPR005103">
    <property type="entry name" value="AA9_LPMO"/>
</dbReference>
<keyword evidence="12" id="KW-0624">Polysaccharide degradation</keyword>
<dbReference type="GO" id="GO:0030248">
    <property type="term" value="F:cellulose binding"/>
    <property type="evidence" value="ECO:0007669"/>
    <property type="project" value="InterPro"/>
</dbReference>
<evidence type="ECO:0000256" key="8">
    <source>
        <dbReference type="ARBA" id="ARBA00023008"/>
    </source>
</evidence>
<keyword evidence="5 16" id="KW-0732">Signal</keyword>
<evidence type="ECO:0000256" key="10">
    <source>
        <dbReference type="ARBA" id="ARBA00023157"/>
    </source>
</evidence>
<dbReference type="PROSITE" id="PS00562">
    <property type="entry name" value="CBM1_1"/>
    <property type="match status" value="1"/>
</dbReference>
<dbReference type="CDD" id="cd21175">
    <property type="entry name" value="LPMO_AA9"/>
    <property type="match status" value="1"/>
</dbReference>
<feature type="signal peptide" evidence="16">
    <location>
        <begin position="1"/>
        <end position="21"/>
    </location>
</feature>
<keyword evidence="10" id="KW-1015">Disulfide bond</keyword>
<dbReference type="Proteomes" id="UP000045706">
    <property type="component" value="Unassembled WGS sequence"/>
</dbReference>